<dbReference type="Pfam" id="PF16197">
    <property type="entry name" value="KAsynt_C_assoc"/>
    <property type="match status" value="1"/>
</dbReference>
<dbReference type="Pfam" id="PF08659">
    <property type="entry name" value="KR"/>
    <property type="match status" value="1"/>
</dbReference>
<dbReference type="Pfam" id="PF00109">
    <property type="entry name" value="ketoacyl-synt"/>
    <property type="match status" value="1"/>
</dbReference>
<evidence type="ECO:0000313" key="3">
    <source>
        <dbReference type="RefSeq" id="XP_011497282.1"/>
    </source>
</evidence>
<name>A0AAJ7DUW1_9HYME</name>
<dbReference type="PANTHER" id="PTHR43775">
    <property type="entry name" value="FATTY ACID SYNTHASE"/>
    <property type="match status" value="1"/>
</dbReference>
<dbReference type="CDD" id="cd00833">
    <property type="entry name" value="PKS"/>
    <property type="match status" value="1"/>
</dbReference>
<dbReference type="Gene3D" id="3.30.70.3290">
    <property type="match status" value="1"/>
</dbReference>
<sequence>MTSHNHEIANTKIVISGISGRFPNSDNFNELQYNLLNSIDCTTVDHKTFNYDSPNIPTRIGKCSDFHKFDNIFFGIHDKLSNIMDPLSRILLEHSFEAIMDAGINPRSLKGQKIGVFIGTNISETDKNWFICKQKRNNFSIIGCSKAMIPNRISFFLGIVGHSIHIDNACISSASALEFAYRYMKEGICDAAIVGGSIVTLHPHLSYHFNKIGFFSDDGLTKSFDDNANGCTRSEAVSVLFIQRATDAKRIYQEIINIKSLHVDCTDNNSILYPTTESQIKVMTDILNESKLSPNSISFIEANGVGIKKVDADELAAIDAVYGTRKEPLLIGSIKSNIGNTIPVNSITSIIKIIIASETGQIPPNLNYKTPNCNAKCLKDGRIRICADLIPWTGEYSSVNTASIAGGFSSIILKTPNIKKKNNGIPDDDLLRLIIISGRNEEAVKKILCFIESRPVDVEFLQLLYDIHKTEIDGNLYRGYSIVPARSFFSPQSSKQEIIFNTGVRREVWWIFSGMGSQWAGMGETLLKLPIFEAAIKKCDAVLKPKGYNVYKIITDKDPKIFDEIVHSFIGIAAIQIGLVDTLKAVGLDPDYIIGHSVGELGCAYADGCFTAEQMILSALSRGLASIETKLERGSMAAIGLGHTELQNLCPTDIDVACHNGPESSTISGPAASMKKFVASLTAKGIFAKEVPCSNIAYHSRYIATAGSKLLERLQKVIPKPNLRSSKWLSTSVPREEWNTIKACYSSAEYHTNNLLSPVLFDEISRLIPPNAICIEIAPHGLLQAILKRSLPTNCINVSLTRKGHPDNFEVLLIALGKLFNAGLHPQIQNLYTKVQYPVGRGTPSISSLIEWEHTTEWPIISVINESAYKIIEYTKKIEINLNEMNGCKHGNIIFYAFRNDLRQIQIPLLIEKLLIDTEEHENINKYENGSIISNNLFNNKFYENQLELDLLINILSSKKVWATLRRIKVTLNPRLCKIWIANQFYSYYSQIIAWTEGPVFENIENMIKVEYSTLNFQDILIANENLYTHSSEMSGKDRIIKKSFGFEFSGVDSKDNRVMGVTYGNSMSNFVKMDENLTWNIPNHWSFEDAVTIPLAYLIAYSSLFEKAQIQTGETILLSDSTFGFGIAILHLAYYNKYDIFVTYKTEIEKNLIQSVSPNIQANHLFKTSNNHFIDNILMQTKGKGVDIIICNQHEIKTLNTFFALAKLQTRVILISDFDNNKIHDNIGMETFLKETAFYSLVPKKLLLSCSERKIFLSNMIQDGINKGCVIPLPRSVYNRNSLNEAFNTCINNKHMKKIVVKVQPEQLIKNKAMAIPRLYCSNKKIYLIIDGFTIFGLELIDWLITRGAKHFLITSTITKVDDYKNPRLNLWKSYGIQFYFHKNTDLSQTLNMKALLKEALSYGLIEAIFDLQRMNKESPNTFNFINSTTKILDAESRSSCSELKLFIVCSITVNLGCISNKKLEQLHNLYISQDQVVEELLRKRKQDGLPGQMIKWGLMDSMHEYSNILNKNVVLPPLTKYIEKLDEILGADENVVEVSYTVPLTDEIEEDYDEIKNTYLVDPVEAESQNFTAKLYGPSNTRSYL</sequence>
<dbReference type="SMART" id="SM00827">
    <property type="entry name" value="PKS_AT"/>
    <property type="match status" value="1"/>
</dbReference>
<dbReference type="GO" id="GO:0016787">
    <property type="term" value="F:hydrolase activity"/>
    <property type="evidence" value="ECO:0007669"/>
    <property type="project" value="UniProtKB-KW"/>
</dbReference>
<dbReference type="SMART" id="SM00825">
    <property type="entry name" value="PKS_KS"/>
    <property type="match status" value="1"/>
</dbReference>
<organism evidence="2 3">
    <name type="scientific">Ceratosolen solmsi marchali</name>
    <dbReference type="NCBI Taxonomy" id="326594"/>
    <lineage>
        <taxon>Eukaryota</taxon>
        <taxon>Metazoa</taxon>
        <taxon>Ecdysozoa</taxon>
        <taxon>Arthropoda</taxon>
        <taxon>Hexapoda</taxon>
        <taxon>Insecta</taxon>
        <taxon>Pterygota</taxon>
        <taxon>Neoptera</taxon>
        <taxon>Endopterygota</taxon>
        <taxon>Hymenoptera</taxon>
        <taxon>Apocrita</taxon>
        <taxon>Proctotrupomorpha</taxon>
        <taxon>Chalcidoidea</taxon>
        <taxon>Agaonidae</taxon>
        <taxon>Agaoninae</taxon>
        <taxon>Ceratosolen</taxon>
    </lineage>
</organism>
<dbReference type="Gene3D" id="3.90.180.10">
    <property type="entry name" value="Medium-chain alcohol dehydrogenases, catalytic domain"/>
    <property type="match status" value="1"/>
</dbReference>
<dbReference type="InterPro" id="IPR020843">
    <property type="entry name" value="ER"/>
</dbReference>
<accession>A0AAJ7DUW1</accession>
<dbReference type="SMART" id="SM00829">
    <property type="entry name" value="PKS_ER"/>
    <property type="match status" value="1"/>
</dbReference>
<reference evidence="3" key="1">
    <citation type="submission" date="2025-08" db="UniProtKB">
        <authorList>
            <consortium name="RefSeq"/>
        </authorList>
    </citation>
    <scope>IDENTIFICATION</scope>
</reference>
<dbReference type="Gene3D" id="3.40.50.720">
    <property type="entry name" value="NAD(P)-binding Rossmann-like Domain"/>
    <property type="match status" value="1"/>
</dbReference>
<dbReference type="SUPFAM" id="SSF52151">
    <property type="entry name" value="FabD/lysophospholipase-like"/>
    <property type="match status" value="1"/>
</dbReference>
<dbReference type="GO" id="GO:0004312">
    <property type="term" value="F:fatty acid synthase activity"/>
    <property type="evidence" value="ECO:0007669"/>
    <property type="project" value="UniProtKB-EC"/>
</dbReference>
<dbReference type="Gene3D" id="3.40.366.10">
    <property type="entry name" value="Malonyl-Coenzyme A Acyl Carrier Protein, domain 2"/>
    <property type="match status" value="1"/>
</dbReference>
<dbReference type="PROSITE" id="PS52004">
    <property type="entry name" value="KS3_2"/>
    <property type="match status" value="1"/>
</dbReference>
<proteinExistence type="predicted"/>
<dbReference type="Gene3D" id="3.40.47.10">
    <property type="match status" value="1"/>
</dbReference>
<dbReference type="InterPro" id="IPR016035">
    <property type="entry name" value="Acyl_Trfase/lysoPLipase"/>
</dbReference>
<dbReference type="InterPro" id="IPR001227">
    <property type="entry name" value="Ac_transferase_dom_sf"/>
</dbReference>
<dbReference type="GO" id="GO:0006633">
    <property type="term" value="P:fatty acid biosynthetic process"/>
    <property type="evidence" value="ECO:0007669"/>
    <property type="project" value="UniProtKB-KW"/>
</dbReference>
<dbReference type="InterPro" id="IPR036291">
    <property type="entry name" value="NAD(P)-bd_dom_sf"/>
</dbReference>
<gene>
    <name evidence="3" type="primary">LOC105361728</name>
</gene>
<dbReference type="InterPro" id="IPR014031">
    <property type="entry name" value="Ketoacyl_synth_C"/>
</dbReference>
<protein>
    <submittedName>
        <fullName evidence="3">Fatty acid synthase-like</fullName>
    </submittedName>
</protein>
<dbReference type="SUPFAM" id="SSF51735">
    <property type="entry name" value="NAD(P)-binding Rossmann-fold domains"/>
    <property type="match status" value="1"/>
</dbReference>
<dbReference type="InterPro" id="IPR011032">
    <property type="entry name" value="GroES-like_sf"/>
</dbReference>
<dbReference type="InterPro" id="IPR050091">
    <property type="entry name" value="PKS_NRPS_Biosynth_Enz"/>
</dbReference>
<dbReference type="RefSeq" id="XP_011497282.1">
    <property type="nucleotide sequence ID" value="XM_011498980.1"/>
</dbReference>
<dbReference type="Pfam" id="PF00698">
    <property type="entry name" value="Acyl_transf_1"/>
    <property type="match status" value="1"/>
</dbReference>
<dbReference type="InterPro" id="IPR016039">
    <property type="entry name" value="Thiolase-like"/>
</dbReference>
<feature type="domain" description="Ketosynthase family 3 (KS3)" evidence="1">
    <location>
        <begin position="10"/>
        <end position="415"/>
    </location>
</feature>
<dbReference type="CDD" id="cd05195">
    <property type="entry name" value="enoyl_red"/>
    <property type="match status" value="1"/>
</dbReference>
<dbReference type="InterPro" id="IPR032821">
    <property type="entry name" value="PKS_assoc"/>
</dbReference>
<dbReference type="GO" id="GO:0016491">
    <property type="term" value="F:oxidoreductase activity"/>
    <property type="evidence" value="ECO:0007669"/>
    <property type="project" value="UniProtKB-KW"/>
</dbReference>
<dbReference type="PANTHER" id="PTHR43775:SF23">
    <property type="entry name" value="FATTY ACID SYNTHASE 3"/>
    <property type="match status" value="1"/>
</dbReference>
<keyword evidence="2" id="KW-1185">Reference proteome</keyword>
<dbReference type="GeneID" id="105361728"/>
<dbReference type="KEGG" id="csol:105361728"/>
<dbReference type="Proteomes" id="UP000695007">
    <property type="component" value="Unplaced"/>
</dbReference>
<dbReference type="InterPro" id="IPR014030">
    <property type="entry name" value="Ketoacyl_synth_N"/>
</dbReference>
<evidence type="ECO:0000313" key="2">
    <source>
        <dbReference type="Proteomes" id="UP000695007"/>
    </source>
</evidence>
<dbReference type="SUPFAM" id="SSF53901">
    <property type="entry name" value="Thiolase-like"/>
    <property type="match status" value="2"/>
</dbReference>
<evidence type="ECO:0000259" key="1">
    <source>
        <dbReference type="PROSITE" id="PS52004"/>
    </source>
</evidence>
<dbReference type="Pfam" id="PF02801">
    <property type="entry name" value="Ketoacyl-synt_C"/>
    <property type="match status" value="1"/>
</dbReference>
<dbReference type="InterPro" id="IPR016036">
    <property type="entry name" value="Malonyl_transacylase_ACP-bd"/>
</dbReference>
<dbReference type="SUPFAM" id="SSF50129">
    <property type="entry name" value="GroES-like"/>
    <property type="match status" value="1"/>
</dbReference>
<dbReference type="SUPFAM" id="SSF55048">
    <property type="entry name" value="Probable ACP-binding domain of malonyl-CoA ACP transacylase"/>
    <property type="match status" value="1"/>
</dbReference>
<dbReference type="InterPro" id="IPR013968">
    <property type="entry name" value="PKS_KR"/>
</dbReference>
<dbReference type="InterPro" id="IPR014043">
    <property type="entry name" value="Acyl_transferase_dom"/>
</dbReference>
<dbReference type="InterPro" id="IPR020841">
    <property type="entry name" value="PKS_Beta-ketoAc_synthase_dom"/>
</dbReference>